<gene>
    <name evidence="1" type="ORF">TRN7648_02068</name>
</gene>
<dbReference type="STRING" id="441103.TRN7648_02068"/>
<dbReference type="Pfam" id="PF21810">
    <property type="entry name" value="DUF6880"/>
    <property type="match status" value="1"/>
</dbReference>
<evidence type="ECO:0000313" key="1">
    <source>
        <dbReference type="EMBL" id="CUH78605.1"/>
    </source>
</evidence>
<accession>A0A0P1GAV2</accession>
<keyword evidence="2" id="KW-1185">Reference proteome</keyword>
<dbReference type="InterPro" id="IPR049245">
    <property type="entry name" value="DUF6880"/>
</dbReference>
<dbReference type="OrthoDB" id="7183688at2"/>
<name>A0A0P1GAV2_9RHOB</name>
<proteinExistence type="predicted"/>
<evidence type="ECO:0000313" key="2">
    <source>
        <dbReference type="Proteomes" id="UP000054935"/>
    </source>
</evidence>
<sequence>MAGKALNKANLLALGADTLADLLLEAVKGDAARQRRVRMALAADQGPEAVAADVRKRFVQLRRGKSYISRKSQKKLGAELTGLVQLIETRIAPDAPDTAFDLLWTQLHLAEGIFERTDDSWGTIGETVQQAMTAIAGLADRLTAAPETLAGDIFEAMTGDGYGAFDNAVSALAPALGEAGFAALKARAEAARDAPLTAADLDHYDYISDRAEREARARQWRNRTTEVILQDVADQLGDVDTWLAQYTPEQLTQHTIAPAAATRLLEVGRPEEALTLIRKAIDAFEADWLDPRELDDVHFACLDALGQKDALRDALWQRFAKRLCPDALRHHLKLLPDFDDIDAEDAARQVVATFEPVEEALSYCLAVRDLPLAKQVIDARLGQIDGDAYEVLTPLAEALSPHHPLQAVLLWRAMIDFALTRQRKGRYGHAAGHLVACAEADSGITDYGPHLSHADYLAALQDTHARKRAFWDRIAL</sequence>
<dbReference type="Proteomes" id="UP000054935">
    <property type="component" value="Unassembled WGS sequence"/>
</dbReference>
<dbReference type="AlphaFoldDB" id="A0A0P1GAV2"/>
<organism evidence="1 2">
    <name type="scientific">Tropicibacter naphthalenivorans</name>
    <dbReference type="NCBI Taxonomy" id="441103"/>
    <lineage>
        <taxon>Bacteria</taxon>
        <taxon>Pseudomonadati</taxon>
        <taxon>Pseudomonadota</taxon>
        <taxon>Alphaproteobacteria</taxon>
        <taxon>Rhodobacterales</taxon>
        <taxon>Roseobacteraceae</taxon>
        <taxon>Tropicibacter</taxon>
    </lineage>
</organism>
<reference evidence="1 2" key="1">
    <citation type="submission" date="2015-09" db="EMBL/GenBank/DDBJ databases">
        <authorList>
            <consortium name="Swine Surveillance"/>
        </authorList>
    </citation>
    <scope>NUCLEOTIDE SEQUENCE [LARGE SCALE GENOMIC DNA]</scope>
    <source>
        <strain evidence="1 2">CECT 7648</strain>
    </source>
</reference>
<protein>
    <submittedName>
        <fullName evidence="1">Uncharacterized protein</fullName>
    </submittedName>
</protein>
<dbReference type="EMBL" id="CYSE01000003">
    <property type="protein sequence ID" value="CUH78605.1"/>
    <property type="molecule type" value="Genomic_DNA"/>
</dbReference>
<dbReference type="RefSeq" id="WP_058247561.1">
    <property type="nucleotide sequence ID" value="NZ_CYSE01000003.1"/>
</dbReference>